<evidence type="ECO:0000259" key="2">
    <source>
        <dbReference type="Pfam" id="PF13259"/>
    </source>
</evidence>
<sequence>MHFEPRVQIKEFSNLQKGSFFLQSSTSPSHSTTQFRLHSLTPKEELSASPSNSEVHALKAKGKGRAYYLKNKKKEQRFSRQCLSSPETMEANGSSSNSNESQPSGGSNNSSTEKPNEKEIFVNHAEIAWHEKRREWVGDQSQRSRRMPREPIMSWTTTYEDLLLSTEPFQQPIPLAEMVDFLVDIWNEEGLYD</sequence>
<feature type="region of interest" description="Disordered" evidence="1">
    <location>
        <begin position="42"/>
        <end position="117"/>
    </location>
</feature>
<protein>
    <recommendedName>
        <fullName evidence="2">Gag1-like clamp domain-containing protein</fullName>
    </recommendedName>
</protein>
<dbReference type="AlphaFoldDB" id="A0A8J4R7P8"/>
<organism evidence="3 4">
    <name type="scientific">Castanea mollissima</name>
    <name type="common">Chinese chestnut</name>
    <dbReference type="NCBI Taxonomy" id="60419"/>
    <lineage>
        <taxon>Eukaryota</taxon>
        <taxon>Viridiplantae</taxon>
        <taxon>Streptophyta</taxon>
        <taxon>Embryophyta</taxon>
        <taxon>Tracheophyta</taxon>
        <taxon>Spermatophyta</taxon>
        <taxon>Magnoliopsida</taxon>
        <taxon>eudicotyledons</taxon>
        <taxon>Gunneridae</taxon>
        <taxon>Pentapetalae</taxon>
        <taxon>rosids</taxon>
        <taxon>fabids</taxon>
        <taxon>Fagales</taxon>
        <taxon>Fagaceae</taxon>
        <taxon>Castanea</taxon>
    </lineage>
</organism>
<evidence type="ECO:0000313" key="3">
    <source>
        <dbReference type="EMBL" id="KAF3961674.1"/>
    </source>
</evidence>
<dbReference type="PANTHER" id="PTHR33373:SF23">
    <property type="entry name" value="DUF4050 DOMAIN-CONTAINING PROTEIN"/>
    <property type="match status" value="1"/>
</dbReference>
<dbReference type="EMBL" id="JRKL02001855">
    <property type="protein sequence ID" value="KAF3961674.1"/>
    <property type="molecule type" value="Genomic_DNA"/>
</dbReference>
<feature type="compositionally biased region" description="Basic residues" evidence="1">
    <location>
        <begin position="58"/>
        <end position="75"/>
    </location>
</feature>
<evidence type="ECO:0000313" key="4">
    <source>
        <dbReference type="Proteomes" id="UP000737018"/>
    </source>
</evidence>
<feature type="domain" description="Gag1-like clamp" evidence="2">
    <location>
        <begin position="86"/>
        <end position="149"/>
    </location>
</feature>
<dbReference type="InterPro" id="IPR025124">
    <property type="entry name" value="Gag1-like_clamp"/>
</dbReference>
<feature type="compositionally biased region" description="Low complexity" evidence="1">
    <location>
        <begin position="92"/>
        <end position="111"/>
    </location>
</feature>
<evidence type="ECO:0000256" key="1">
    <source>
        <dbReference type="SAM" id="MobiDB-lite"/>
    </source>
</evidence>
<dbReference type="OrthoDB" id="1896025at2759"/>
<accession>A0A8J4R7P8</accession>
<gene>
    <name evidence="3" type="ORF">CMV_013734</name>
</gene>
<comment type="caution">
    <text evidence="3">The sequence shown here is derived from an EMBL/GenBank/DDBJ whole genome shotgun (WGS) entry which is preliminary data.</text>
</comment>
<proteinExistence type="predicted"/>
<keyword evidence="4" id="KW-1185">Reference proteome</keyword>
<feature type="domain" description="Gag1-like clamp" evidence="2">
    <location>
        <begin position="154"/>
        <end position="193"/>
    </location>
</feature>
<dbReference type="Pfam" id="PF13259">
    <property type="entry name" value="clamp_Gag1-like"/>
    <property type="match status" value="2"/>
</dbReference>
<dbReference type="Proteomes" id="UP000737018">
    <property type="component" value="Unassembled WGS sequence"/>
</dbReference>
<name>A0A8J4R7P8_9ROSI</name>
<reference evidence="3" key="1">
    <citation type="submission" date="2020-03" db="EMBL/GenBank/DDBJ databases">
        <title>Castanea mollissima Vanexum genome sequencing.</title>
        <authorList>
            <person name="Staton M."/>
        </authorList>
    </citation>
    <scope>NUCLEOTIDE SEQUENCE</scope>
    <source>
        <tissue evidence="3">Leaf</tissue>
    </source>
</reference>
<dbReference type="PANTHER" id="PTHR33373">
    <property type="entry name" value="OS07G0479600 PROTEIN"/>
    <property type="match status" value="1"/>
</dbReference>